<dbReference type="PANTHER" id="PTHR31488">
    <property type="entry name" value="DPY-19-LIKE 1, LIKE (H. SAPIENS)"/>
    <property type="match status" value="1"/>
</dbReference>
<feature type="compositionally biased region" description="Polar residues" evidence="9">
    <location>
        <begin position="528"/>
        <end position="548"/>
    </location>
</feature>
<feature type="compositionally biased region" description="Acidic residues" evidence="9">
    <location>
        <begin position="490"/>
        <end position="500"/>
    </location>
</feature>
<dbReference type="EMBL" id="CAJPWZ010001696">
    <property type="protein sequence ID" value="CAG2221798.1"/>
    <property type="molecule type" value="Genomic_DNA"/>
</dbReference>
<evidence type="ECO:0000256" key="8">
    <source>
        <dbReference type="PROSITE-ProRule" id="PRU00047"/>
    </source>
</evidence>
<feature type="region of interest" description="Disordered" evidence="9">
    <location>
        <begin position="489"/>
        <end position="588"/>
    </location>
</feature>
<evidence type="ECO:0000256" key="2">
    <source>
        <dbReference type="ARBA" id="ARBA00008744"/>
    </source>
</evidence>
<keyword evidence="7" id="KW-0472">Membrane</keyword>
<feature type="compositionally biased region" description="Polar residues" evidence="9">
    <location>
        <begin position="35"/>
        <end position="44"/>
    </location>
</feature>
<keyword evidence="8" id="KW-0479">Metal-binding</keyword>
<dbReference type="InterPro" id="IPR036875">
    <property type="entry name" value="Znf_CCHC_sf"/>
</dbReference>
<dbReference type="SUPFAM" id="SSF57756">
    <property type="entry name" value="Retrovirus zinc finger-like domains"/>
    <property type="match status" value="1"/>
</dbReference>
<name>A0A8S3SKX5_MYTED</name>
<gene>
    <name evidence="11" type="ORF">MEDL_35197</name>
</gene>
<dbReference type="AlphaFoldDB" id="A0A8S3SKX5"/>
<evidence type="ECO:0000313" key="11">
    <source>
        <dbReference type="EMBL" id="CAG2221798.1"/>
    </source>
</evidence>
<comment type="subcellular location">
    <subcellularLocation>
        <location evidence="1">Membrane</location>
        <topology evidence="1">Multi-pass membrane protein</topology>
    </subcellularLocation>
</comment>
<reference evidence="11" key="1">
    <citation type="submission" date="2021-03" db="EMBL/GenBank/DDBJ databases">
        <authorList>
            <person name="Bekaert M."/>
        </authorList>
    </citation>
    <scope>NUCLEOTIDE SEQUENCE</scope>
</reference>
<dbReference type="GO" id="GO:0005637">
    <property type="term" value="C:nuclear inner membrane"/>
    <property type="evidence" value="ECO:0007669"/>
    <property type="project" value="TreeGrafter"/>
</dbReference>
<dbReference type="Pfam" id="PF10034">
    <property type="entry name" value="Dpy19"/>
    <property type="match status" value="1"/>
</dbReference>
<feature type="region of interest" description="Disordered" evidence="9">
    <location>
        <begin position="35"/>
        <end position="64"/>
    </location>
</feature>
<dbReference type="GO" id="GO:0003676">
    <property type="term" value="F:nucleic acid binding"/>
    <property type="evidence" value="ECO:0007669"/>
    <property type="project" value="InterPro"/>
</dbReference>
<keyword evidence="12" id="KW-1185">Reference proteome</keyword>
<dbReference type="Gene3D" id="4.10.60.10">
    <property type="entry name" value="Zinc finger, CCHC-type"/>
    <property type="match status" value="1"/>
</dbReference>
<dbReference type="Proteomes" id="UP000683360">
    <property type="component" value="Unassembled WGS sequence"/>
</dbReference>
<protein>
    <submittedName>
        <fullName evidence="11">Probable C-mannosyltransferase DPY19L1,Probable C-mannosyltransferase DPY19L2,Putative C-mannosyltransferase DPY19L2P1,C-mannosyltransferase dpy-19</fullName>
    </submittedName>
</protein>
<feature type="domain" description="CCHC-type" evidence="10">
    <location>
        <begin position="437"/>
        <end position="452"/>
    </location>
</feature>
<keyword evidence="6" id="KW-1133">Transmembrane helix</keyword>
<dbReference type="GO" id="GO:0000030">
    <property type="term" value="F:mannosyltransferase activity"/>
    <property type="evidence" value="ECO:0007669"/>
    <property type="project" value="TreeGrafter"/>
</dbReference>
<evidence type="ECO:0000256" key="5">
    <source>
        <dbReference type="ARBA" id="ARBA00022692"/>
    </source>
</evidence>
<keyword evidence="3" id="KW-0328">Glycosyltransferase</keyword>
<accession>A0A8S3SKX5</accession>
<evidence type="ECO:0000256" key="6">
    <source>
        <dbReference type="ARBA" id="ARBA00022989"/>
    </source>
</evidence>
<keyword evidence="5" id="KW-0812">Transmembrane</keyword>
<dbReference type="PANTHER" id="PTHR31488:SF1">
    <property type="entry name" value="C-MANNOSYLTRANSFERASE DPY19L1"/>
    <property type="match status" value="1"/>
</dbReference>
<dbReference type="GO" id="GO:0008270">
    <property type="term" value="F:zinc ion binding"/>
    <property type="evidence" value="ECO:0007669"/>
    <property type="project" value="UniProtKB-KW"/>
</dbReference>
<evidence type="ECO:0000313" key="12">
    <source>
        <dbReference type="Proteomes" id="UP000683360"/>
    </source>
</evidence>
<dbReference type="PROSITE" id="PS50158">
    <property type="entry name" value="ZF_CCHC"/>
    <property type="match status" value="1"/>
</dbReference>
<evidence type="ECO:0000256" key="7">
    <source>
        <dbReference type="ARBA" id="ARBA00023136"/>
    </source>
</evidence>
<proteinExistence type="inferred from homology"/>
<evidence type="ECO:0000256" key="1">
    <source>
        <dbReference type="ARBA" id="ARBA00004141"/>
    </source>
</evidence>
<keyword evidence="8" id="KW-0863">Zinc-finger</keyword>
<keyword evidence="4" id="KW-0808">Transferase</keyword>
<dbReference type="InterPro" id="IPR018732">
    <property type="entry name" value="Dpy-19/Dpy-19-like"/>
</dbReference>
<dbReference type="SMART" id="SM00343">
    <property type="entry name" value="ZnF_C2HC"/>
    <property type="match status" value="2"/>
</dbReference>
<evidence type="ECO:0000256" key="9">
    <source>
        <dbReference type="SAM" id="MobiDB-lite"/>
    </source>
</evidence>
<organism evidence="11 12">
    <name type="scientific">Mytilus edulis</name>
    <name type="common">Blue mussel</name>
    <dbReference type="NCBI Taxonomy" id="6550"/>
    <lineage>
        <taxon>Eukaryota</taxon>
        <taxon>Metazoa</taxon>
        <taxon>Spiralia</taxon>
        <taxon>Lophotrochozoa</taxon>
        <taxon>Mollusca</taxon>
        <taxon>Bivalvia</taxon>
        <taxon>Autobranchia</taxon>
        <taxon>Pteriomorphia</taxon>
        <taxon>Mytilida</taxon>
        <taxon>Mytiloidea</taxon>
        <taxon>Mytilidae</taxon>
        <taxon>Mytilinae</taxon>
        <taxon>Mytilus</taxon>
    </lineage>
</organism>
<dbReference type="OrthoDB" id="6019623at2759"/>
<keyword evidence="8" id="KW-0862">Zinc</keyword>
<evidence type="ECO:0000259" key="10">
    <source>
        <dbReference type="PROSITE" id="PS50158"/>
    </source>
</evidence>
<sequence length="588" mass="67110">MEKVNNSLPPEVEIDTPAKFYIIIMAVRKRNQLNQNSNNAIQTQSEKKKLARKSESKDKNTGDSENAFNFTLTSKAVILILAIAITVIHRNHVYGMFERERHFSHLSNLERELAFRTEMGLYYSYYKTIITAPTVVQGLYSVMYDNITEYPLTINVLKRFNLYPEVALGIIYRTYSSFCETFGIKNKMCWTVNRGKDLSPVQSCEGLGEPTYFYVEVVFWLSGIMMGTLFLFENNTHYKAQREQSDPSDFVKPIFLKDQDVHGSVKPPRAQWLTNVEIFKSIGAKVPEECIKGIQRIREMWRIYMDNEGDRLSLLVQGLNLRGRQVPLLSQNPHNPSTLQSDTIRIKVKNIPLSADDGQIHRALSLQGCKIQGLFRERLRIDGKVTNCETGDRLVISKTLDKPIPRNLPIGKYIGRIFHSGQPEFENRNNNSEERICHKCLQPGHMLFQCPNDWACKICKESGHKMIDCQKNFQDKDENNQQLEQNYIESGDDNVQEESVELTKTPTKSPPSKTSENTKGGSKKHANKSGQQKTNLGNSGSTDKTQPSMERFVRTPHRRTVNAGDRTPPTPTEALHEKTTGVHGTKKD</sequence>
<comment type="similarity">
    <text evidence="2">Belongs to the dpy-19 family.</text>
</comment>
<comment type="caution">
    <text evidence="11">The sequence shown here is derived from an EMBL/GenBank/DDBJ whole genome shotgun (WGS) entry which is preliminary data.</text>
</comment>
<feature type="compositionally biased region" description="Basic and acidic residues" evidence="9">
    <location>
        <begin position="45"/>
        <end position="62"/>
    </location>
</feature>
<feature type="compositionally biased region" description="Low complexity" evidence="9">
    <location>
        <begin position="503"/>
        <end position="515"/>
    </location>
</feature>
<feature type="compositionally biased region" description="Basic and acidic residues" evidence="9">
    <location>
        <begin position="574"/>
        <end position="588"/>
    </location>
</feature>
<evidence type="ECO:0000256" key="4">
    <source>
        <dbReference type="ARBA" id="ARBA00022679"/>
    </source>
</evidence>
<dbReference type="InterPro" id="IPR001878">
    <property type="entry name" value="Znf_CCHC"/>
</dbReference>
<evidence type="ECO:0000256" key="3">
    <source>
        <dbReference type="ARBA" id="ARBA00022676"/>
    </source>
</evidence>